<organism evidence="8 9">
    <name type="scientific">Metabacillus endolithicus</name>
    <dbReference type="NCBI Taxonomy" id="1535204"/>
    <lineage>
        <taxon>Bacteria</taxon>
        <taxon>Bacillati</taxon>
        <taxon>Bacillota</taxon>
        <taxon>Bacilli</taxon>
        <taxon>Bacillales</taxon>
        <taxon>Bacillaceae</taxon>
        <taxon>Metabacillus</taxon>
    </lineage>
</organism>
<keyword evidence="4" id="KW-0479">Metal-binding</keyword>
<comment type="subcellular location">
    <subcellularLocation>
        <location evidence="1">Cytoplasm</location>
    </subcellularLocation>
</comment>
<evidence type="ECO:0000313" key="8">
    <source>
        <dbReference type="EMBL" id="MFD2216546.1"/>
    </source>
</evidence>
<protein>
    <recommendedName>
        <fullName evidence="2">Copper chaperone CopZ</fullName>
    </recommendedName>
</protein>
<evidence type="ECO:0000256" key="5">
    <source>
        <dbReference type="ARBA" id="ARBA00023008"/>
    </source>
</evidence>
<dbReference type="InterPro" id="IPR049740">
    <property type="entry name" value="CopZ"/>
</dbReference>
<dbReference type="InterPro" id="IPR017969">
    <property type="entry name" value="Heavy-metal-associated_CS"/>
</dbReference>
<reference evidence="9" key="1">
    <citation type="journal article" date="2019" name="Int. J. Syst. Evol. Microbiol.">
        <title>The Global Catalogue of Microorganisms (GCM) 10K type strain sequencing project: providing services to taxonomists for standard genome sequencing and annotation.</title>
        <authorList>
            <consortium name="The Broad Institute Genomics Platform"/>
            <consortium name="The Broad Institute Genome Sequencing Center for Infectious Disease"/>
            <person name="Wu L."/>
            <person name="Ma J."/>
        </authorList>
    </citation>
    <scope>NUCLEOTIDE SEQUENCE [LARGE SCALE GENOMIC DNA]</scope>
    <source>
        <strain evidence="9">CGMCC 1.15474</strain>
    </source>
</reference>
<sequence>MANVTKSMTVKGMSCNHCVNSIEGSLAQLNGVQSVKVDLKQELVDVSYDDEVVNAQDIYSEIEEIGYDVVT</sequence>
<evidence type="ECO:0000256" key="3">
    <source>
        <dbReference type="ARBA" id="ARBA00022490"/>
    </source>
</evidence>
<feature type="domain" description="HMA" evidence="7">
    <location>
        <begin position="4"/>
        <end position="70"/>
    </location>
</feature>
<dbReference type="SUPFAM" id="SSF55008">
    <property type="entry name" value="HMA, heavy metal-associated domain"/>
    <property type="match status" value="1"/>
</dbReference>
<dbReference type="PROSITE" id="PS01047">
    <property type="entry name" value="HMA_1"/>
    <property type="match status" value="1"/>
</dbReference>
<dbReference type="RefSeq" id="WP_247347469.1">
    <property type="nucleotide sequence ID" value="NZ_CP095551.1"/>
</dbReference>
<evidence type="ECO:0000256" key="6">
    <source>
        <dbReference type="ARBA" id="ARBA00023186"/>
    </source>
</evidence>
<dbReference type="NCBIfam" id="NF033795">
    <property type="entry name" value="chaper_CopZ_Bs"/>
    <property type="match status" value="1"/>
</dbReference>
<gene>
    <name evidence="8" type="primary">copZ</name>
    <name evidence="8" type="ORF">ACFSKK_22990</name>
</gene>
<dbReference type="InterPro" id="IPR006122">
    <property type="entry name" value="HMA_Cu_ion-bd"/>
</dbReference>
<evidence type="ECO:0000259" key="7">
    <source>
        <dbReference type="PROSITE" id="PS50846"/>
    </source>
</evidence>
<evidence type="ECO:0000256" key="4">
    <source>
        <dbReference type="ARBA" id="ARBA00022723"/>
    </source>
</evidence>
<dbReference type="InterPro" id="IPR006121">
    <property type="entry name" value="HMA_dom"/>
</dbReference>
<dbReference type="Proteomes" id="UP001597318">
    <property type="component" value="Unassembled WGS sequence"/>
</dbReference>
<keyword evidence="5" id="KW-0186">Copper</keyword>
<keyword evidence="6" id="KW-0143">Chaperone</keyword>
<evidence type="ECO:0000256" key="1">
    <source>
        <dbReference type="ARBA" id="ARBA00004496"/>
    </source>
</evidence>
<dbReference type="InterPro" id="IPR036163">
    <property type="entry name" value="HMA_dom_sf"/>
</dbReference>
<accession>A0ABW5C630</accession>
<comment type="caution">
    <text evidence="8">The sequence shown here is derived from an EMBL/GenBank/DDBJ whole genome shotgun (WGS) entry which is preliminary data.</text>
</comment>
<dbReference type="NCBIfam" id="TIGR00003">
    <property type="entry name" value="copper ion binding protein"/>
    <property type="match status" value="1"/>
</dbReference>
<dbReference type="PANTHER" id="PTHR46594">
    <property type="entry name" value="P-TYPE CATION-TRANSPORTING ATPASE"/>
    <property type="match status" value="1"/>
</dbReference>
<evidence type="ECO:0000256" key="2">
    <source>
        <dbReference type="ARBA" id="ARBA00015313"/>
    </source>
</evidence>
<dbReference type="PANTHER" id="PTHR46594:SF4">
    <property type="entry name" value="P-TYPE CATION-TRANSPORTING ATPASE"/>
    <property type="match status" value="1"/>
</dbReference>
<dbReference type="PROSITE" id="PS50846">
    <property type="entry name" value="HMA_2"/>
    <property type="match status" value="1"/>
</dbReference>
<dbReference type="Pfam" id="PF00403">
    <property type="entry name" value="HMA"/>
    <property type="match status" value="1"/>
</dbReference>
<dbReference type="Gene3D" id="3.30.70.100">
    <property type="match status" value="1"/>
</dbReference>
<proteinExistence type="predicted"/>
<keyword evidence="3" id="KW-0963">Cytoplasm</keyword>
<keyword evidence="9" id="KW-1185">Reference proteome</keyword>
<dbReference type="CDD" id="cd00371">
    <property type="entry name" value="HMA"/>
    <property type="match status" value="1"/>
</dbReference>
<name>A0ABW5C630_9BACI</name>
<dbReference type="EMBL" id="JBHUIK010000007">
    <property type="protein sequence ID" value="MFD2216546.1"/>
    <property type="molecule type" value="Genomic_DNA"/>
</dbReference>
<evidence type="ECO:0000313" key="9">
    <source>
        <dbReference type="Proteomes" id="UP001597318"/>
    </source>
</evidence>